<keyword evidence="2" id="KW-0472">Membrane</keyword>
<evidence type="ECO:0000313" key="5">
    <source>
        <dbReference type="Proteomes" id="UP001530400"/>
    </source>
</evidence>
<evidence type="ECO:0000256" key="1">
    <source>
        <dbReference type="SAM" id="MobiDB-lite"/>
    </source>
</evidence>
<proteinExistence type="predicted"/>
<keyword evidence="5" id="KW-1185">Reference proteome</keyword>
<gene>
    <name evidence="4" type="ORF">ACHAWO_003391</name>
</gene>
<keyword evidence="2" id="KW-0812">Transmembrane</keyword>
<dbReference type="EMBL" id="JALLPJ020001095">
    <property type="protein sequence ID" value="KAL3776534.1"/>
    <property type="molecule type" value="Genomic_DNA"/>
</dbReference>
<feature type="chain" id="PRO_5044761798" evidence="3">
    <location>
        <begin position="21"/>
        <end position="396"/>
    </location>
</feature>
<feature type="transmembrane region" description="Helical" evidence="2">
    <location>
        <begin position="151"/>
        <end position="171"/>
    </location>
</feature>
<feature type="transmembrane region" description="Helical" evidence="2">
    <location>
        <begin position="220"/>
        <end position="237"/>
    </location>
</feature>
<accession>A0ABD3NMI5</accession>
<keyword evidence="3" id="KW-0732">Signal</keyword>
<feature type="signal peptide" evidence="3">
    <location>
        <begin position="1"/>
        <end position="20"/>
    </location>
</feature>
<evidence type="ECO:0000256" key="3">
    <source>
        <dbReference type="SAM" id="SignalP"/>
    </source>
</evidence>
<dbReference type="Proteomes" id="UP001530400">
    <property type="component" value="Unassembled WGS sequence"/>
</dbReference>
<feature type="region of interest" description="Disordered" evidence="1">
    <location>
        <begin position="374"/>
        <end position="396"/>
    </location>
</feature>
<organism evidence="4 5">
    <name type="scientific">Cyclotella atomus</name>
    <dbReference type="NCBI Taxonomy" id="382360"/>
    <lineage>
        <taxon>Eukaryota</taxon>
        <taxon>Sar</taxon>
        <taxon>Stramenopiles</taxon>
        <taxon>Ochrophyta</taxon>
        <taxon>Bacillariophyta</taxon>
        <taxon>Coscinodiscophyceae</taxon>
        <taxon>Thalassiosirophycidae</taxon>
        <taxon>Stephanodiscales</taxon>
        <taxon>Stephanodiscaceae</taxon>
        <taxon>Cyclotella</taxon>
    </lineage>
</organism>
<keyword evidence="2" id="KW-1133">Transmembrane helix</keyword>
<feature type="transmembrane region" description="Helical" evidence="2">
    <location>
        <begin position="192"/>
        <end position="214"/>
    </location>
</feature>
<protein>
    <submittedName>
        <fullName evidence="4">Uncharacterized protein</fullName>
    </submittedName>
</protein>
<evidence type="ECO:0000313" key="4">
    <source>
        <dbReference type="EMBL" id="KAL3776534.1"/>
    </source>
</evidence>
<comment type="caution">
    <text evidence="4">The sequence shown here is derived from an EMBL/GenBank/DDBJ whole genome shotgun (WGS) entry which is preliminary data.</text>
</comment>
<name>A0ABD3NMI5_9STRA</name>
<reference evidence="4 5" key="1">
    <citation type="submission" date="2024-10" db="EMBL/GenBank/DDBJ databases">
        <title>Updated reference genomes for cyclostephanoid diatoms.</title>
        <authorList>
            <person name="Roberts W.R."/>
            <person name="Alverson A.J."/>
        </authorList>
    </citation>
    <scope>NUCLEOTIDE SEQUENCE [LARGE SCALE GENOMIC DNA]</scope>
    <source>
        <strain evidence="4 5">AJA010-31</strain>
    </source>
</reference>
<sequence length="396" mass="41951">MTKTKTIAFVLALASGNVNAYAPALSFSRHSRKHKQCRTSANTAYFHRSRLSMADIYTTAIPRNGTSSSETDAEQSTSFNVQIGAPDSTIELLSSRSYGLPITDQTSILQSSNNLPKNQVSIQPQSESSWKDRLIDISNIASFLCVLDCTLLPLVSIALPALSWIAGGLSISTNSNTLLSGLSSMVELLPTIGHGIAVFFVIPVGLLTTVVNYAFGHKQLRFSAAALFGVLLIYAANSSSGIGIASIDSFLTSSGIATHSHGHVHDACGAIVGATTGMLTHSCGEGWAHRLTNTFGCAFLLASNHYGKKYMETQSKGCAASALAEAWGGNDAGRRLVCPPGCGCEQPYGASRVSTNAQSGGEMFFSWDRASRGDARARVQAEPGSKGSRFKGRLRR</sequence>
<evidence type="ECO:0000256" key="2">
    <source>
        <dbReference type="SAM" id="Phobius"/>
    </source>
</evidence>
<dbReference type="AlphaFoldDB" id="A0ABD3NMI5"/>